<dbReference type="PANTHER" id="PTHR21540:SF3">
    <property type="entry name" value="E3 UBIQUITIN-PROTEIN LIGASE ZSWIM2"/>
    <property type="match status" value="1"/>
</dbReference>
<dbReference type="AlphaFoldDB" id="A0A401S920"/>
<dbReference type="GO" id="GO:0008270">
    <property type="term" value="F:zinc ion binding"/>
    <property type="evidence" value="ECO:0007669"/>
    <property type="project" value="UniProtKB-KW"/>
</dbReference>
<organism evidence="8 9">
    <name type="scientific">Chiloscyllium punctatum</name>
    <name type="common">Brownbanded bambooshark</name>
    <name type="synonym">Hemiscyllium punctatum</name>
    <dbReference type="NCBI Taxonomy" id="137246"/>
    <lineage>
        <taxon>Eukaryota</taxon>
        <taxon>Metazoa</taxon>
        <taxon>Chordata</taxon>
        <taxon>Craniata</taxon>
        <taxon>Vertebrata</taxon>
        <taxon>Chondrichthyes</taxon>
        <taxon>Elasmobranchii</taxon>
        <taxon>Galeomorphii</taxon>
        <taxon>Galeoidea</taxon>
        <taxon>Orectolobiformes</taxon>
        <taxon>Hemiscylliidae</taxon>
        <taxon>Chiloscyllium</taxon>
    </lineage>
</organism>
<keyword evidence="9" id="KW-1185">Reference proteome</keyword>
<dbReference type="Proteomes" id="UP000287033">
    <property type="component" value="Unassembled WGS sequence"/>
</dbReference>
<dbReference type="InterPro" id="IPR000433">
    <property type="entry name" value="Znf_ZZ"/>
</dbReference>
<accession>A0A401S920</accession>
<evidence type="ECO:0000313" key="8">
    <source>
        <dbReference type="EMBL" id="GCC26891.1"/>
    </source>
</evidence>
<dbReference type="InterPro" id="IPR043145">
    <property type="entry name" value="Znf_ZZ_sf"/>
</dbReference>
<dbReference type="Pfam" id="PF00569">
    <property type="entry name" value="ZZ"/>
    <property type="match status" value="1"/>
</dbReference>
<comment type="caution">
    <text evidence="8">The sequence shown here is derived from an EMBL/GenBank/DDBJ whole genome shotgun (WGS) entry which is preliminary data.</text>
</comment>
<dbReference type="SUPFAM" id="SSF57850">
    <property type="entry name" value="RING/U-box"/>
    <property type="match status" value="3"/>
</dbReference>
<dbReference type="STRING" id="137246.A0A401S920"/>
<evidence type="ECO:0000256" key="4">
    <source>
        <dbReference type="PROSITE-ProRule" id="PRU00228"/>
    </source>
</evidence>
<dbReference type="InterPro" id="IPR039903">
    <property type="entry name" value="Zswim2"/>
</dbReference>
<reference evidence="8 9" key="1">
    <citation type="journal article" date="2018" name="Nat. Ecol. Evol.">
        <title>Shark genomes provide insights into elasmobranch evolution and the origin of vertebrates.</title>
        <authorList>
            <person name="Hara Y"/>
            <person name="Yamaguchi K"/>
            <person name="Onimaru K"/>
            <person name="Kadota M"/>
            <person name="Koyanagi M"/>
            <person name="Keeley SD"/>
            <person name="Tatsumi K"/>
            <person name="Tanaka K"/>
            <person name="Motone F"/>
            <person name="Kageyama Y"/>
            <person name="Nozu R"/>
            <person name="Adachi N"/>
            <person name="Nishimura O"/>
            <person name="Nakagawa R"/>
            <person name="Tanegashima C"/>
            <person name="Kiyatake I"/>
            <person name="Matsumoto R"/>
            <person name="Murakumo K"/>
            <person name="Nishida K"/>
            <person name="Terakita A"/>
            <person name="Kuratani S"/>
            <person name="Sato K"/>
            <person name="Hyodo S Kuraku.S."/>
        </authorList>
    </citation>
    <scope>NUCLEOTIDE SEQUENCE [LARGE SCALE GENOMIC DNA]</scope>
</reference>
<evidence type="ECO:0008006" key="10">
    <source>
        <dbReference type="Google" id="ProtNLM"/>
    </source>
</evidence>
<evidence type="ECO:0000256" key="2">
    <source>
        <dbReference type="ARBA" id="ARBA00022771"/>
    </source>
</evidence>
<dbReference type="GO" id="GO:0061630">
    <property type="term" value="F:ubiquitin protein ligase activity"/>
    <property type="evidence" value="ECO:0007669"/>
    <property type="project" value="InterPro"/>
</dbReference>
<dbReference type="Gene3D" id="3.30.60.90">
    <property type="match status" value="1"/>
</dbReference>
<evidence type="ECO:0000313" key="9">
    <source>
        <dbReference type="Proteomes" id="UP000287033"/>
    </source>
</evidence>
<feature type="domain" description="RING-type" evidence="5">
    <location>
        <begin position="145"/>
        <end position="197"/>
    </location>
</feature>
<feature type="domain" description="RING-type" evidence="5">
    <location>
        <begin position="349"/>
        <end position="390"/>
    </location>
</feature>
<dbReference type="Pfam" id="PF04434">
    <property type="entry name" value="SWIM"/>
    <property type="match status" value="1"/>
</dbReference>
<dbReference type="CDD" id="cd16486">
    <property type="entry name" value="mRING-H2-C3H2C2D_ZSWM2"/>
    <property type="match status" value="1"/>
</dbReference>
<dbReference type="PROSITE" id="PS01357">
    <property type="entry name" value="ZF_ZZ_1"/>
    <property type="match status" value="1"/>
</dbReference>
<evidence type="ECO:0000259" key="7">
    <source>
        <dbReference type="PROSITE" id="PS50966"/>
    </source>
</evidence>
<keyword evidence="3" id="KW-0862">Zinc</keyword>
<dbReference type="InterPro" id="IPR007527">
    <property type="entry name" value="Znf_SWIM"/>
</dbReference>
<dbReference type="PROSITE" id="PS50966">
    <property type="entry name" value="ZF_SWIM"/>
    <property type="match status" value="1"/>
</dbReference>
<evidence type="ECO:0000256" key="1">
    <source>
        <dbReference type="ARBA" id="ARBA00022723"/>
    </source>
</evidence>
<dbReference type="CDD" id="cd16494">
    <property type="entry name" value="RING-CH-C4HC3_ZSWM2"/>
    <property type="match status" value="1"/>
</dbReference>
<dbReference type="Gene3D" id="3.30.40.10">
    <property type="entry name" value="Zinc/RING finger domain, C3HC4 (zinc finger)"/>
    <property type="match status" value="2"/>
</dbReference>
<dbReference type="InterPro" id="IPR001841">
    <property type="entry name" value="Znf_RING"/>
</dbReference>
<evidence type="ECO:0000259" key="5">
    <source>
        <dbReference type="PROSITE" id="PS50089"/>
    </source>
</evidence>
<dbReference type="EMBL" id="BEZZ01000142">
    <property type="protein sequence ID" value="GCC26891.1"/>
    <property type="molecule type" value="Genomic_DNA"/>
</dbReference>
<gene>
    <name evidence="8" type="ORF">chiPu_0005311</name>
</gene>
<dbReference type="PROSITE" id="PS50135">
    <property type="entry name" value="ZF_ZZ_2"/>
    <property type="match status" value="1"/>
</dbReference>
<dbReference type="PANTHER" id="PTHR21540">
    <property type="entry name" value="RING FINGER AND SWIM DOMAIN-CONTAINING PROTEIN 2"/>
    <property type="match status" value="1"/>
</dbReference>
<proteinExistence type="predicted"/>
<sequence length="641" mass="73056">MARAVQLRRAATDLVSWHQDQAVNTTIYILRELGPVGFLLKEEGISKYFKVNIGNIHTCNCSTFLKEKDLCKHICWILLKKFKLPRGHEYAFQLGLVDREIEILLNSLHTEQAPQSLPNNYKKKQKDEEIVGAVCQKEIDPEDVCPICQEELLKKKQPVTYCRYSCGNNVHIKCMKIWAEHQVKTESETIAKCPLCRKEFAPLSLLQEEFRNSTKLLAAERERLDKHLGIPCNNCQVCPIQGKCYRCLRCPDFHLCQECFPCLNHPKHEFTYREKRNQRWKPVQQVSGMPLPLAVINDLMNREIVSNDYDLLLQLDRNRSNTVPGHIVLTLPLLIVKEQSKLLVPGQQCRVCLKAFQLRQQVRWLPCHHKFHKDCIDHWLLHESNSCPIDGHAVYNPLTWNEGSSRCKKREAFTNSEHSSSNIQPDKPQFAIPVIGYHSSLRRSSNQTYGQLNQNQRQRGYGDQNSINITKDFAVNGLNYFRLNEIKNEASIDQGHNTQHSIPGGMFEEHVPDLLPDTRGKNNSASVQIEAKSKDSKDSQIKKRNIVISKTHSVGLSGTSILQSMHNSKSNSTELSPQQILQVELCPHDSSSIQRTQSSGLKGEIRKQVGLLSRKVRCASMSSATKCVSLAMEGVAVNTRL</sequence>
<dbReference type="CDD" id="cd02338">
    <property type="entry name" value="ZZ_PCMF_like"/>
    <property type="match status" value="1"/>
</dbReference>
<name>A0A401S920_CHIPU</name>
<feature type="domain" description="SWIM-type" evidence="7">
    <location>
        <begin position="49"/>
        <end position="82"/>
    </location>
</feature>
<protein>
    <recommendedName>
        <fullName evidence="10">RING-type domain-containing protein</fullName>
    </recommendedName>
</protein>
<dbReference type="SMART" id="SM00291">
    <property type="entry name" value="ZnF_ZZ"/>
    <property type="match status" value="1"/>
</dbReference>
<evidence type="ECO:0000256" key="3">
    <source>
        <dbReference type="ARBA" id="ARBA00022833"/>
    </source>
</evidence>
<evidence type="ECO:0000259" key="6">
    <source>
        <dbReference type="PROSITE" id="PS50135"/>
    </source>
</evidence>
<feature type="domain" description="ZZ-type" evidence="6">
    <location>
        <begin position="227"/>
        <end position="278"/>
    </location>
</feature>
<keyword evidence="1" id="KW-0479">Metal-binding</keyword>
<dbReference type="SMART" id="SM00184">
    <property type="entry name" value="RING"/>
    <property type="match status" value="2"/>
</dbReference>
<dbReference type="PROSITE" id="PS50089">
    <property type="entry name" value="ZF_RING_2"/>
    <property type="match status" value="2"/>
</dbReference>
<dbReference type="InterPro" id="IPR013083">
    <property type="entry name" value="Znf_RING/FYVE/PHD"/>
</dbReference>
<dbReference type="Pfam" id="PF13639">
    <property type="entry name" value="zf-RING_2"/>
    <property type="match status" value="1"/>
</dbReference>
<dbReference type="OrthoDB" id="8062037at2759"/>
<keyword evidence="2 4" id="KW-0863">Zinc-finger</keyword>
<dbReference type="OMA" id="WQRYINE"/>